<dbReference type="InterPro" id="IPR051202">
    <property type="entry name" value="Peptidase_C40"/>
</dbReference>
<keyword evidence="2" id="KW-0645">Protease</keyword>
<feature type="domain" description="NlpC/P60" evidence="5">
    <location>
        <begin position="124"/>
        <end position="252"/>
    </location>
</feature>
<proteinExistence type="inferred from homology"/>
<name>A0A3A1YHD1_9FLAO</name>
<dbReference type="AlphaFoldDB" id="A0A3A1YHD1"/>
<dbReference type="PANTHER" id="PTHR47053">
    <property type="entry name" value="MUREIN DD-ENDOPEPTIDASE MEPH-RELATED"/>
    <property type="match status" value="1"/>
</dbReference>
<evidence type="ECO:0000256" key="2">
    <source>
        <dbReference type="ARBA" id="ARBA00022670"/>
    </source>
</evidence>
<dbReference type="InterPro" id="IPR036028">
    <property type="entry name" value="SH3-like_dom_sf"/>
</dbReference>
<evidence type="ECO:0000313" key="7">
    <source>
        <dbReference type="Proteomes" id="UP000265497"/>
    </source>
</evidence>
<dbReference type="SUPFAM" id="SSF54001">
    <property type="entry name" value="Cysteine proteinases"/>
    <property type="match status" value="1"/>
</dbReference>
<evidence type="ECO:0000256" key="1">
    <source>
        <dbReference type="ARBA" id="ARBA00007074"/>
    </source>
</evidence>
<dbReference type="PANTHER" id="PTHR47053:SF1">
    <property type="entry name" value="MUREIN DD-ENDOPEPTIDASE MEPH-RELATED"/>
    <property type="match status" value="1"/>
</dbReference>
<dbReference type="EMBL" id="NSDI01000005">
    <property type="protein sequence ID" value="RIY36588.1"/>
    <property type="molecule type" value="Genomic_DNA"/>
</dbReference>
<protein>
    <submittedName>
        <fullName evidence="6">Hydrolase Nlp/P60</fullName>
    </submittedName>
</protein>
<comment type="similarity">
    <text evidence="1">Belongs to the peptidase C40 family.</text>
</comment>
<dbReference type="GO" id="GO:0008234">
    <property type="term" value="F:cysteine-type peptidase activity"/>
    <property type="evidence" value="ECO:0007669"/>
    <property type="project" value="UniProtKB-KW"/>
</dbReference>
<gene>
    <name evidence="6" type="ORF">CKY20_06520</name>
</gene>
<dbReference type="Pfam" id="PF18348">
    <property type="entry name" value="SH3_16"/>
    <property type="match status" value="1"/>
</dbReference>
<comment type="caution">
    <text evidence="6">The sequence shown here is derived from an EMBL/GenBank/DDBJ whole genome shotgun (WGS) entry which is preliminary data.</text>
</comment>
<accession>A0A3A1YHD1</accession>
<evidence type="ECO:0000259" key="5">
    <source>
        <dbReference type="PROSITE" id="PS51935"/>
    </source>
</evidence>
<reference evidence="6 7" key="1">
    <citation type="submission" date="2017-08" db="EMBL/GenBank/DDBJ databases">
        <title>Capnocytophaga canis 17-158 assembly.</title>
        <authorList>
            <person name="Gulvik C.A."/>
        </authorList>
    </citation>
    <scope>NUCLEOTIDE SEQUENCE [LARGE SCALE GENOMIC DNA]</scope>
    <source>
        <strain evidence="6 7">17-158</strain>
    </source>
</reference>
<dbReference type="GO" id="GO:0006508">
    <property type="term" value="P:proteolysis"/>
    <property type="evidence" value="ECO:0007669"/>
    <property type="project" value="UniProtKB-KW"/>
</dbReference>
<organism evidence="6 7">
    <name type="scientific">Capnocytophaga canis</name>
    <dbReference type="NCBI Taxonomy" id="1848903"/>
    <lineage>
        <taxon>Bacteria</taxon>
        <taxon>Pseudomonadati</taxon>
        <taxon>Bacteroidota</taxon>
        <taxon>Flavobacteriia</taxon>
        <taxon>Flavobacteriales</taxon>
        <taxon>Flavobacteriaceae</taxon>
        <taxon>Capnocytophaga</taxon>
    </lineage>
</organism>
<dbReference type="Proteomes" id="UP000265497">
    <property type="component" value="Unassembled WGS sequence"/>
</dbReference>
<dbReference type="InterPro" id="IPR000064">
    <property type="entry name" value="NLP_P60_dom"/>
</dbReference>
<dbReference type="Gene3D" id="3.90.1720.10">
    <property type="entry name" value="endopeptidase domain like (from Nostoc punctiforme)"/>
    <property type="match status" value="1"/>
</dbReference>
<dbReference type="Pfam" id="PF00877">
    <property type="entry name" value="NLPC_P60"/>
    <property type="match status" value="1"/>
</dbReference>
<keyword evidence="4" id="KW-0788">Thiol protease</keyword>
<dbReference type="Gene3D" id="2.30.30.40">
    <property type="entry name" value="SH3 Domains"/>
    <property type="match status" value="1"/>
</dbReference>
<dbReference type="PROSITE" id="PS51935">
    <property type="entry name" value="NLPC_P60"/>
    <property type="match status" value="1"/>
</dbReference>
<dbReference type="InterPro" id="IPR038765">
    <property type="entry name" value="Papain-like_cys_pep_sf"/>
</dbReference>
<dbReference type="RefSeq" id="WP_095894353.1">
    <property type="nucleotide sequence ID" value="NZ_CP171121.1"/>
</dbReference>
<keyword evidence="3 6" id="KW-0378">Hydrolase</keyword>
<evidence type="ECO:0000256" key="3">
    <source>
        <dbReference type="ARBA" id="ARBA00022801"/>
    </source>
</evidence>
<evidence type="ECO:0000256" key="4">
    <source>
        <dbReference type="ARBA" id="ARBA00022807"/>
    </source>
</evidence>
<dbReference type="InterPro" id="IPR041382">
    <property type="entry name" value="SH3_16"/>
</dbReference>
<evidence type="ECO:0000313" key="6">
    <source>
        <dbReference type="EMBL" id="RIY36588.1"/>
    </source>
</evidence>
<sequence>MKIINMPYGICHLSVVPVRLHPCEEAGMVTQLLFGELLQVIDKQEDWYQILVLYDGSEGWILANQIQLISDKEYRKCLKKKEKYAHRWITKLRVKNANNVFLQIPRGATFSHNHLINTSQSTQKPTEKGIVALALDYLNVPFLAGGRTPFGIDAAGFTQIVYKLNGIKLLRTPEKQASQGILVDFIEETIPGDLAFFDDEEGNIIHVGILLGDNHIIHSYGKVRIDRLDHIGIFNSELRNYTHKLRLMKRIVQKTQ</sequence>
<dbReference type="GeneID" id="97263593"/>
<dbReference type="SUPFAM" id="SSF50044">
    <property type="entry name" value="SH3-domain"/>
    <property type="match status" value="1"/>
</dbReference>